<dbReference type="AlphaFoldDB" id="A0A3D3R9K8"/>
<dbReference type="Pfam" id="PF07596">
    <property type="entry name" value="SBP_bac_10"/>
    <property type="match status" value="1"/>
</dbReference>
<evidence type="ECO:0000313" key="4">
    <source>
        <dbReference type="EMBL" id="QEG18929.1"/>
    </source>
</evidence>
<feature type="domain" description="DUF1559" evidence="2">
    <location>
        <begin position="37"/>
        <end position="290"/>
    </location>
</feature>
<dbReference type="SUPFAM" id="SSF54523">
    <property type="entry name" value="Pili subunits"/>
    <property type="match status" value="1"/>
</dbReference>
<evidence type="ECO:0000259" key="2">
    <source>
        <dbReference type="Pfam" id="PF07596"/>
    </source>
</evidence>
<dbReference type="Proteomes" id="UP000263642">
    <property type="component" value="Unassembled WGS sequence"/>
</dbReference>
<proteinExistence type="predicted"/>
<dbReference type="PROSITE" id="PS00409">
    <property type="entry name" value="PROKAR_NTER_METHYL"/>
    <property type="match status" value="1"/>
</dbReference>
<dbReference type="InterPro" id="IPR012902">
    <property type="entry name" value="N_methyl_site"/>
</dbReference>
<dbReference type="NCBIfam" id="TIGR04294">
    <property type="entry name" value="pre_pil_HX9DG"/>
    <property type="match status" value="1"/>
</dbReference>
<organism evidence="3 5">
    <name type="scientific">Gimesia maris</name>
    <dbReference type="NCBI Taxonomy" id="122"/>
    <lineage>
        <taxon>Bacteria</taxon>
        <taxon>Pseudomonadati</taxon>
        <taxon>Planctomycetota</taxon>
        <taxon>Planctomycetia</taxon>
        <taxon>Planctomycetales</taxon>
        <taxon>Planctomycetaceae</taxon>
        <taxon>Gimesia</taxon>
    </lineage>
</organism>
<dbReference type="Pfam" id="PF07963">
    <property type="entry name" value="N_methyl"/>
    <property type="match status" value="1"/>
</dbReference>
<evidence type="ECO:0000313" key="3">
    <source>
        <dbReference type="EMBL" id="HCO24707.1"/>
    </source>
</evidence>
<dbReference type="InterPro" id="IPR027558">
    <property type="entry name" value="Pre_pil_HX9DG_C"/>
</dbReference>
<evidence type="ECO:0000313" key="5">
    <source>
        <dbReference type="Proteomes" id="UP000263642"/>
    </source>
</evidence>
<sequence length="307" mass="32989">MFAHRKQRMSRGFTLIELLVVIAIIAILIALLLPAVQQAREAARRSSCKNNFKQVGLALHNYHDTHGVFPFGCSLPRGGCSGTISGNPARFSWGTHLLPYLDLANVYNGFNFSLNYNVAPNGGLQQGGYKVQTFQCPSDPQGDDRTNHTGGITNPGAAGGKDDIGKTNMAGVADSVDWLCDLSGFRPTVAGDGVLFNHSRVKIRDIIDGTSNTLVIGEVTGGRTGSYDGQGYTIWNVLDTAGGINGPNSIPGGGYWDKWDMEFSSYHTGGCHFLMGDGAVRFFSENMDQQTLSKLTTRQGGDVVGEF</sequence>
<evidence type="ECO:0000313" key="6">
    <source>
        <dbReference type="Proteomes" id="UP000322887"/>
    </source>
</evidence>
<dbReference type="InterPro" id="IPR045584">
    <property type="entry name" value="Pilin-like"/>
</dbReference>
<dbReference type="Gene3D" id="3.30.700.10">
    <property type="entry name" value="Glycoprotein, Type 4 Pilin"/>
    <property type="match status" value="1"/>
</dbReference>
<accession>A0A3D3R9K8</accession>
<dbReference type="EMBL" id="DQAY01000106">
    <property type="protein sequence ID" value="HCO24707.1"/>
    <property type="molecule type" value="Genomic_DNA"/>
</dbReference>
<protein>
    <submittedName>
        <fullName evidence="3">Prepilin-type cleavage/methylation domain-containing protein</fullName>
    </submittedName>
    <submittedName>
        <fullName evidence="4">Type II secretion system protein G</fullName>
    </submittedName>
</protein>
<dbReference type="PANTHER" id="PTHR30093">
    <property type="entry name" value="GENERAL SECRETION PATHWAY PROTEIN G"/>
    <property type="match status" value="1"/>
</dbReference>
<evidence type="ECO:0000256" key="1">
    <source>
        <dbReference type="SAM" id="MobiDB-lite"/>
    </source>
</evidence>
<dbReference type="PANTHER" id="PTHR30093:SF2">
    <property type="entry name" value="TYPE II SECRETION SYSTEM PROTEIN H"/>
    <property type="match status" value="1"/>
</dbReference>
<dbReference type="InterPro" id="IPR011453">
    <property type="entry name" value="DUF1559"/>
</dbReference>
<gene>
    <name evidence="4" type="primary">xcpT_48</name>
    <name evidence="3" type="ORF">DIT97_17370</name>
    <name evidence="4" type="ORF">GmarT_48240</name>
</gene>
<dbReference type="GeneID" id="98649274"/>
<reference evidence="3 5" key="1">
    <citation type="journal article" date="2018" name="Nat. Biotechnol.">
        <title>A standardized bacterial taxonomy based on genome phylogeny substantially revises the tree of life.</title>
        <authorList>
            <person name="Parks D.H."/>
            <person name="Chuvochina M."/>
            <person name="Waite D.W."/>
            <person name="Rinke C."/>
            <person name="Skarshewski A."/>
            <person name="Chaumeil P.A."/>
            <person name="Hugenholtz P."/>
        </authorList>
    </citation>
    <scope>NUCLEOTIDE SEQUENCE [LARGE SCALE GENOMIC DNA]</scope>
    <source>
        <strain evidence="3">UBA9375</strain>
    </source>
</reference>
<dbReference type="NCBIfam" id="TIGR02532">
    <property type="entry name" value="IV_pilin_GFxxxE"/>
    <property type="match status" value="1"/>
</dbReference>
<accession>A0A517XHF3</accession>
<dbReference type="EMBL" id="CP042910">
    <property type="protein sequence ID" value="QEG18929.1"/>
    <property type="molecule type" value="Genomic_DNA"/>
</dbReference>
<keyword evidence="6" id="KW-1185">Reference proteome</keyword>
<name>A0A3D3R9K8_9PLAN</name>
<reference evidence="4 6" key="2">
    <citation type="submission" date="2019-08" db="EMBL/GenBank/DDBJ databases">
        <title>Deep-cultivation of Planctomycetes and their phenomic and genomic characterization uncovers novel biology.</title>
        <authorList>
            <person name="Wiegand S."/>
            <person name="Jogler M."/>
            <person name="Boedeker C."/>
            <person name="Pinto D."/>
            <person name="Vollmers J."/>
            <person name="Rivas-Marin E."/>
            <person name="Kohn T."/>
            <person name="Peeters S.H."/>
            <person name="Heuer A."/>
            <person name="Rast P."/>
            <person name="Oberbeckmann S."/>
            <person name="Bunk B."/>
            <person name="Jeske O."/>
            <person name="Meyerdierks A."/>
            <person name="Storesund J.E."/>
            <person name="Kallscheuer N."/>
            <person name="Luecker S."/>
            <person name="Lage O.M."/>
            <person name="Pohl T."/>
            <person name="Merkel B.J."/>
            <person name="Hornburger P."/>
            <person name="Mueller R.-W."/>
            <person name="Bruemmer F."/>
            <person name="Labrenz M."/>
            <person name="Spormann A.M."/>
            <person name="Op den Camp H."/>
            <person name="Overmann J."/>
            <person name="Amann R."/>
            <person name="Jetten M.S.M."/>
            <person name="Mascher T."/>
            <person name="Medema M.H."/>
            <person name="Devos D.P."/>
            <person name="Kaster A.-K."/>
            <person name="Ovreas L."/>
            <person name="Rohde M."/>
            <person name="Galperin M.Y."/>
            <person name="Jogler C."/>
        </authorList>
    </citation>
    <scope>NUCLEOTIDE SEQUENCE [LARGE SCALE GENOMIC DNA]</scope>
    <source>
        <strain evidence="4 6">DSM 8797</strain>
    </source>
</reference>
<dbReference type="Proteomes" id="UP000322887">
    <property type="component" value="Chromosome"/>
</dbReference>
<feature type="region of interest" description="Disordered" evidence="1">
    <location>
        <begin position="136"/>
        <end position="163"/>
    </location>
</feature>
<dbReference type="RefSeq" id="WP_149303300.1">
    <property type="nucleotide sequence ID" value="NZ_CAXBMG010000010.1"/>
</dbReference>